<keyword evidence="3" id="KW-1185">Reference proteome</keyword>
<feature type="transmembrane region" description="Helical" evidence="1">
    <location>
        <begin position="6"/>
        <end position="24"/>
    </location>
</feature>
<dbReference type="AlphaFoldDB" id="A0A3B0CDT3"/>
<proteinExistence type="predicted"/>
<keyword evidence="1" id="KW-1133">Transmembrane helix</keyword>
<organism evidence="2 3">
    <name type="scientific">Ulvibacterium marinum</name>
    <dbReference type="NCBI Taxonomy" id="2419782"/>
    <lineage>
        <taxon>Bacteria</taxon>
        <taxon>Pseudomonadati</taxon>
        <taxon>Bacteroidota</taxon>
        <taxon>Flavobacteriia</taxon>
        <taxon>Flavobacteriales</taxon>
        <taxon>Flavobacteriaceae</taxon>
        <taxon>Ulvibacterium</taxon>
    </lineage>
</organism>
<keyword evidence="1" id="KW-0812">Transmembrane</keyword>
<gene>
    <name evidence="2" type="ORF">D7Z94_06695</name>
</gene>
<name>A0A3B0CDT3_9FLAO</name>
<evidence type="ECO:0000313" key="2">
    <source>
        <dbReference type="EMBL" id="RKN83500.1"/>
    </source>
</evidence>
<protein>
    <submittedName>
        <fullName evidence="2">Uncharacterized protein</fullName>
    </submittedName>
</protein>
<comment type="caution">
    <text evidence="2">The sequence shown here is derived from an EMBL/GenBank/DDBJ whole genome shotgun (WGS) entry which is preliminary data.</text>
</comment>
<dbReference type="RefSeq" id="WP_120710707.1">
    <property type="nucleotide sequence ID" value="NZ_RBCJ01000001.1"/>
</dbReference>
<reference evidence="2 3" key="1">
    <citation type="submission" date="2018-10" db="EMBL/GenBank/DDBJ databases">
        <title>Ulvibacterium marinum gen. nov., sp. nov., a novel marine bacterium of the family Flavobacteriaceae, isolated from a culture of the green alga Ulva prolifera.</title>
        <authorList>
            <person name="Zhang Z."/>
        </authorList>
    </citation>
    <scope>NUCLEOTIDE SEQUENCE [LARGE SCALE GENOMIC DNA]</scope>
    <source>
        <strain evidence="2 3">CCMM003</strain>
    </source>
</reference>
<evidence type="ECO:0000313" key="3">
    <source>
        <dbReference type="Proteomes" id="UP000276603"/>
    </source>
</evidence>
<keyword evidence="1" id="KW-0472">Membrane</keyword>
<sequence>MEIIVDLGIIFGSLTIVGALHFLLRMFRHKIGVNISTRTFALFFALNAFLANAELFSARWALFTICSVSCVLNGVVLIKDLGQYS</sequence>
<feature type="transmembrane region" description="Helical" evidence="1">
    <location>
        <begin position="31"/>
        <end position="51"/>
    </location>
</feature>
<feature type="transmembrane region" description="Helical" evidence="1">
    <location>
        <begin position="57"/>
        <end position="78"/>
    </location>
</feature>
<evidence type="ECO:0000256" key="1">
    <source>
        <dbReference type="SAM" id="Phobius"/>
    </source>
</evidence>
<dbReference type="EMBL" id="RBCJ01000001">
    <property type="protein sequence ID" value="RKN83500.1"/>
    <property type="molecule type" value="Genomic_DNA"/>
</dbReference>
<dbReference type="Proteomes" id="UP000276603">
    <property type="component" value="Unassembled WGS sequence"/>
</dbReference>
<accession>A0A3B0CDT3</accession>